<reference evidence="7" key="1">
    <citation type="submission" date="2020-05" db="EMBL/GenBank/DDBJ databases">
        <authorList>
            <person name="Chiriac C."/>
            <person name="Salcher M."/>
            <person name="Ghai R."/>
            <person name="Kavagutti S V."/>
        </authorList>
    </citation>
    <scope>NUCLEOTIDE SEQUENCE</scope>
</reference>
<dbReference type="Gene3D" id="3.20.20.70">
    <property type="entry name" value="Aldolase class I"/>
    <property type="match status" value="2"/>
</dbReference>
<keyword evidence="4" id="KW-0411">Iron-sulfur</keyword>
<dbReference type="CDD" id="cd21109">
    <property type="entry name" value="SPASM"/>
    <property type="match status" value="1"/>
</dbReference>
<proteinExistence type="predicted"/>
<dbReference type="CDD" id="cd01335">
    <property type="entry name" value="Radical_SAM"/>
    <property type="match status" value="1"/>
</dbReference>
<sequence length="520" mass="57006">MLKLSPQAAAAHAANRVGGPDQPACHAPFTSMYFDQFGNVLACCINTIQTLGSYPAQNLSEIWSGQSARKLRAALAAGDFSLGCHDCHSSISSGNFNAVNAMFDQQVVDTPPEWVDENPPVAEDQRDQWPRMLEFALSTRCNLTCTMCSGYFSSAIRKADGLEPLPEVYGDEFVTELRPFLEHVTDVRFYGGEPFLAPVNFAILEVLCQVNPSCKVSITTNGTIWNQRVQQIVEVLKPTIVVSIDAFTADGFESIRVGANRDKVFANLEQFSQVEGCKVSLAVCAMRQNVHEIPELVRFANLNSLHLGFNVVRYPQDHSLSSATAEELSEAIALWEALLQEQWSLDAPQLSQAGQENLRRIEGILSEARGWLAATADQTPGLEIRSSSASAARDRRRDWMELLSKLAATTYSSDAVLTEAAFELELTQVLAEFDQKVAPQDRAGQLALAIAEFSDRSLVSAELDRFDQLAATLATSAVTPRIRLMTGLPPALIAQGVINLDPKVLAARFDSFFPPERNHP</sequence>
<dbReference type="PROSITE" id="PS51918">
    <property type="entry name" value="RADICAL_SAM"/>
    <property type="match status" value="1"/>
</dbReference>
<evidence type="ECO:0000313" key="6">
    <source>
        <dbReference type="EMBL" id="CAB4805404.1"/>
    </source>
</evidence>
<dbReference type="InterPro" id="IPR050377">
    <property type="entry name" value="Radical_SAM_PqqE_MftC-like"/>
</dbReference>
<dbReference type="EMBL" id="CAFAAQ010000058">
    <property type="protein sequence ID" value="CAB4805404.1"/>
    <property type="molecule type" value="Genomic_DNA"/>
</dbReference>
<dbReference type="PANTHER" id="PTHR11228:SF7">
    <property type="entry name" value="PQQA PEPTIDE CYCLASE"/>
    <property type="match status" value="1"/>
</dbReference>
<organism evidence="7">
    <name type="scientific">freshwater metagenome</name>
    <dbReference type="NCBI Taxonomy" id="449393"/>
    <lineage>
        <taxon>unclassified sequences</taxon>
        <taxon>metagenomes</taxon>
        <taxon>ecological metagenomes</taxon>
    </lineage>
</organism>
<keyword evidence="3" id="KW-0408">Iron</keyword>
<feature type="domain" description="Radical SAM core" evidence="5">
    <location>
        <begin position="125"/>
        <end position="350"/>
    </location>
</feature>
<dbReference type="AlphaFoldDB" id="A0A6J7UU69"/>
<dbReference type="InterPro" id="IPR058240">
    <property type="entry name" value="rSAM_sf"/>
</dbReference>
<dbReference type="GO" id="GO:0003824">
    <property type="term" value="F:catalytic activity"/>
    <property type="evidence" value="ECO:0007669"/>
    <property type="project" value="InterPro"/>
</dbReference>
<protein>
    <submittedName>
        <fullName evidence="7">Unannotated protein</fullName>
    </submittedName>
</protein>
<dbReference type="GO" id="GO:0051536">
    <property type="term" value="F:iron-sulfur cluster binding"/>
    <property type="evidence" value="ECO:0007669"/>
    <property type="project" value="UniProtKB-KW"/>
</dbReference>
<dbReference type="GO" id="GO:0046872">
    <property type="term" value="F:metal ion binding"/>
    <property type="evidence" value="ECO:0007669"/>
    <property type="project" value="UniProtKB-KW"/>
</dbReference>
<evidence type="ECO:0000259" key="5">
    <source>
        <dbReference type="PROSITE" id="PS51918"/>
    </source>
</evidence>
<dbReference type="EMBL" id="CAFBQW010000192">
    <property type="protein sequence ID" value="CAB5068396.1"/>
    <property type="molecule type" value="Genomic_DNA"/>
</dbReference>
<keyword evidence="2" id="KW-0479">Metal-binding</keyword>
<name>A0A6J7UU69_9ZZZZ</name>
<dbReference type="InterPro" id="IPR007197">
    <property type="entry name" value="rSAM"/>
</dbReference>
<dbReference type="InterPro" id="IPR023885">
    <property type="entry name" value="4Fe4S-binding_SPASM_dom"/>
</dbReference>
<dbReference type="SFLD" id="SFLDS00029">
    <property type="entry name" value="Radical_SAM"/>
    <property type="match status" value="1"/>
</dbReference>
<dbReference type="SUPFAM" id="SSF102114">
    <property type="entry name" value="Radical SAM enzymes"/>
    <property type="match status" value="1"/>
</dbReference>
<evidence type="ECO:0000256" key="2">
    <source>
        <dbReference type="ARBA" id="ARBA00022723"/>
    </source>
</evidence>
<accession>A0A6J7UU69</accession>
<evidence type="ECO:0000256" key="1">
    <source>
        <dbReference type="ARBA" id="ARBA00022691"/>
    </source>
</evidence>
<gene>
    <name evidence="6" type="ORF">UFOPK3046_00813</name>
    <name evidence="7" type="ORF">UFOPK4354_01487</name>
</gene>
<keyword evidence="1" id="KW-0949">S-adenosyl-L-methionine</keyword>
<dbReference type="InterPro" id="IPR013785">
    <property type="entry name" value="Aldolase_TIM"/>
</dbReference>
<dbReference type="Pfam" id="PF13186">
    <property type="entry name" value="SPASM"/>
    <property type="match status" value="1"/>
</dbReference>
<evidence type="ECO:0000256" key="3">
    <source>
        <dbReference type="ARBA" id="ARBA00023004"/>
    </source>
</evidence>
<dbReference type="PANTHER" id="PTHR11228">
    <property type="entry name" value="RADICAL SAM DOMAIN PROTEIN"/>
    <property type="match status" value="1"/>
</dbReference>
<evidence type="ECO:0000256" key="4">
    <source>
        <dbReference type="ARBA" id="ARBA00023014"/>
    </source>
</evidence>
<evidence type="ECO:0000313" key="7">
    <source>
        <dbReference type="EMBL" id="CAB5068396.1"/>
    </source>
</evidence>
<dbReference type="SFLD" id="SFLDG01067">
    <property type="entry name" value="SPASM/twitch_domain_containing"/>
    <property type="match status" value="1"/>
</dbReference>
<dbReference type="Pfam" id="PF04055">
    <property type="entry name" value="Radical_SAM"/>
    <property type="match status" value="1"/>
</dbReference>